<evidence type="ECO:0000256" key="5">
    <source>
        <dbReference type="ARBA" id="ARBA00023157"/>
    </source>
</evidence>
<reference evidence="8" key="1">
    <citation type="submission" date="2024-06" db="EMBL/GenBank/DDBJ databases">
        <authorList>
            <person name="Liu X."/>
            <person name="Lenzi L."/>
            <person name="Haldenby T S."/>
            <person name="Uol C."/>
        </authorList>
    </citation>
    <scope>NUCLEOTIDE SEQUENCE</scope>
</reference>
<dbReference type="CDD" id="cd00064">
    <property type="entry name" value="FU"/>
    <property type="match status" value="2"/>
</dbReference>
<dbReference type="InterPro" id="IPR008979">
    <property type="entry name" value="Galactose-bd-like_sf"/>
</dbReference>
<dbReference type="GO" id="GO:0004252">
    <property type="term" value="F:serine-type endopeptidase activity"/>
    <property type="evidence" value="ECO:0007669"/>
    <property type="project" value="InterPro"/>
</dbReference>
<feature type="non-terminal residue" evidence="8">
    <location>
        <position position="1"/>
    </location>
</feature>
<comment type="caution">
    <text evidence="6">Lacks conserved residue(s) required for the propagation of feature annotation.</text>
</comment>
<name>A0AAV2TXN7_CALDB</name>
<dbReference type="PROSITE" id="PS00138">
    <property type="entry name" value="SUBTILASE_SER"/>
    <property type="match status" value="1"/>
</dbReference>
<dbReference type="SMART" id="SM00261">
    <property type="entry name" value="FU"/>
    <property type="match status" value="3"/>
</dbReference>
<keyword evidence="2" id="KW-0165">Cleavage on pair of basic residues</keyword>
<dbReference type="SUPFAM" id="SSF52743">
    <property type="entry name" value="Subtilisin-like"/>
    <property type="match status" value="1"/>
</dbReference>
<accession>A0AAV2TXN7</accession>
<evidence type="ECO:0000259" key="7">
    <source>
        <dbReference type="PROSITE" id="PS51829"/>
    </source>
</evidence>
<dbReference type="Pfam" id="PF01483">
    <property type="entry name" value="P_proprotein"/>
    <property type="match status" value="1"/>
</dbReference>
<protein>
    <recommendedName>
        <fullName evidence="7">P/Homo B domain-containing protein</fullName>
    </recommendedName>
</protein>
<feature type="domain" description="P/Homo B" evidence="7">
    <location>
        <begin position="91"/>
        <end position="255"/>
    </location>
</feature>
<keyword evidence="3" id="KW-0378">Hydrolase</keyword>
<dbReference type="InterPro" id="IPR006212">
    <property type="entry name" value="Furin_repeat"/>
</dbReference>
<keyword evidence="4" id="KW-0720">Serine protease</keyword>
<evidence type="ECO:0000313" key="8">
    <source>
        <dbReference type="EMBL" id="CAL5141289.1"/>
    </source>
</evidence>
<organism evidence="8 9">
    <name type="scientific">Calicophoron daubneyi</name>
    <name type="common">Rumen fluke</name>
    <name type="synonym">Paramphistomum daubneyi</name>
    <dbReference type="NCBI Taxonomy" id="300641"/>
    <lineage>
        <taxon>Eukaryota</taxon>
        <taxon>Metazoa</taxon>
        <taxon>Spiralia</taxon>
        <taxon>Lophotrochozoa</taxon>
        <taxon>Platyhelminthes</taxon>
        <taxon>Trematoda</taxon>
        <taxon>Digenea</taxon>
        <taxon>Plagiorchiida</taxon>
        <taxon>Pronocephalata</taxon>
        <taxon>Paramphistomoidea</taxon>
        <taxon>Paramphistomidae</taxon>
        <taxon>Calicophoron</taxon>
    </lineage>
</organism>
<dbReference type="InterPro" id="IPR002884">
    <property type="entry name" value="P_dom"/>
</dbReference>
<dbReference type="PROSITE" id="PS51829">
    <property type="entry name" value="P_HOMO_B"/>
    <property type="match status" value="1"/>
</dbReference>
<dbReference type="PANTHER" id="PTHR42884:SF23">
    <property type="entry name" value="FURIN-LIKE PROTEASE 2"/>
    <property type="match status" value="1"/>
</dbReference>
<evidence type="ECO:0000256" key="1">
    <source>
        <dbReference type="ARBA" id="ARBA00022670"/>
    </source>
</evidence>
<evidence type="ECO:0000313" key="9">
    <source>
        <dbReference type="Proteomes" id="UP001497525"/>
    </source>
</evidence>
<dbReference type="PANTHER" id="PTHR42884">
    <property type="entry name" value="PROPROTEIN CONVERTASE SUBTILISIN/KEXIN-RELATED"/>
    <property type="match status" value="1"/>
</dbReference>
<sequence>STIDVEHKCTNKHSGTSAAAPMAAGIIALLLEANPRLSWRDVQYITLLTANPSAFVDGNFTVNAVGRAYSQLYGYGLMDAGKMVRLGELWRGLPAHHECHSETATFSIILEGKFNHTISLNFSGCQPKARGASKSQPNSSEYGAPVKYLEHVQVYADIVYQRRGLLQLTLISPSGTETVLQPPRKLDEHSGNIGLLRWPVTTVQLWGENATGVWRVRLDNYVGSAMLQPWQKLELDKIKGYWRSVRLLVYGTSEFPIRLSPPNPKRPPPKDWFAPFSKYVVDDSKWLDVYTCHPECAPGGCTGPAADQCLGGCRRYVTQDRQCVATCPFGTTPYGALQIVHSGNIPWDTKELHRNRVKPNPSSRIRSSEIDEPLTTGLGNNIVCQPCSSVCAACVRPFTEYDCTSCPEGQYLVPLLTPDGKQVTDSSKLESAFIVLNIQLPYVSGTCQTHCPIGYHVDKSTLTCVACIENCAECVGSSVGECSLCKPGFRLVHGRCVDGHSIDGLCGPGESIVPSPDQQVCGFIMSLPP</sequence>
<dbReference type="InterPro" id="IPR036852">
    <property type="entry name" value="Peptidase_S8/S53_dom_sf"/>
</dbReference>
<evidence type="ECO:0000256" key="6">
    <source>
        <dbReference type="PROSITE-ProRule" id="PRU01240"/>
    </source>
</evidence>
<dbReference type="PROSITE" id="PS51892">
    <property type="entry name" value="SUBTILASE"/>
    <property type="match status" value="1"/>
</dbReference>
<dbReference type="InterPro" id="IPR000209">
    <property type="entry name" value="Peptidase_S8/S53_dom"/>
</dbReference>
<proteinExistence type="inferred from homology"/>
<dbReference type="GO" id="GO:0000139">
    <property type="term" value="C:Golgi membrane"/>
    <property type="evidence" value="ECO:0007669"/>
    <property type="project" value="TreeGrafter"/>
</dbReference>
<dbReference type="Gene3D" id="3.40.50.200">
    <property type="entry name" value="Peptidase S8/S53 domain"/>
    <property type="match status" value="1"/>
</dbReference>
<dbReference type="InterPro" id="IPR009030">
    <property type="entry name" value="Growth_fac_rcpt_cys_sf"/>
</dbReference>
<dbReference type="AlphaFoldDB" id="A0AAV2TXN7"/>
<comment type="caution">
    <text evidence="8">The sequence shown here is derived from an EMBL/GenBank/DDBJ whole genome shotgun (WGS) entry which is preliminary data.</text>
</comment>
<dbReference type="Gene3D" id="2.10.220.10">
    <property type="entry name" value="Hormone Receptor, Insulin-like Growth Factor Receptor 1, Chain A, domain 2"/>
    <property type="match status" value="2"/>
</dbReference>
<gene>
    <name evidence="8" type="ORF">CDAUBV1_LOCUS16543</name>
</gene>
<dbReference type="Gene3D" id="2.60.120.260">
    <property type="entry name" value="Galactose-binding domain-like"/>
    <property type="match status" value="1"/>
</dbReference>
<evidence type="ECO:0000256" key="3">
    <source>
        <dbReference type="ARBA" id="ARBA00022801"/>
    </source>
</evidence>
<dbReference type="GO" id="GO:0005802">
    <property type="term" value="C:trans-Golgi network"/>
    <property type="evidence" value="ECO:0007669"/>
    <property type="project" value="TreeGrafter"/>
</dbReference>
<dbReference type="EMBL" id="CAXLJL010000827">
    <property type="protein sequence ID" value="CAL5141289.1"/>
    <property type="molecule type" value="Genomic_DNA"/>
</dbReference>
<dbReference type="GO" id="GO:0016485">
    <property type="term" value="P:protein processing"/>
    <property type="evidence" value="ECO:0007669"/>
    <property type="project" value="TreeGrafter"/>
</dbReference>
<dbReference type="Pfam" id="PF00082">
    <property type="entry name" value="Peptidase_S8"/>
    <property type="match status" value="1"/>
</dbReference>
<keyword evidence="5" id="KW-1015">Disulfide bond</keyword>
<keyword evidence="1" id="KW-0645">Protease</keyword>
<dbReference type="SUPFAM" id="SSF49785">
    <property type="entry name" value="Galactose-binding domain-like"/>
    <property type="match status" value="1"/>
</dbReference>
<evidence type="ECO:0000256" key="2">
    <source>
        <dbReference type="ARBA" id="ARBA00022685"/>
    </source>
</evidence>
<dbReference type="InterPro" id="IPR023828">
    <property type="entry name" value="Peptidase_S8_Ser-AS"/>
</dbReference>
<dbReference type="Proteomes" id="UP001497525">
    <property type="component" value="Unassembled WGS sequence"/>
</dbReference>
<dbReference type="SUPFAM" id="SSF57184">
    <property type="entry name" value="Growth factor receptor domain"/>
    <property type="match status" value="1"/>
</dbReference>
<evidence type="ECO:0000256" key="4">
    <source>
        <dbReference type="ARBA" id="ARBA00022825"/>
    </source>
</evidence>
<comment type="similarity">
    <text evidence="6">Belongs to the peptidase S8 family.</text>
</comment>